<feature type="compositionally biased region" description="Basic and acidic residues" evidence="1">
    <location>
        <begin position="73"/>
        <end position="82"/>
    </location>
</feature>
<feature type="compositionally biased region" description="Polar residues" evidence="1">
    <location>
        <begin position="7"/>
        <end position="25"/>
    </location>
</feature>
<dbReference type="EMBL" id="MU001739">
    <property type="protein sequence ID" value="KAF2801099.1"/>
    <property type="molecule type" value="Genomic_DNA"/>
</dbReference>
<sequence length="82" mass="9071">MALFNTGEPNSIGRTPQSTSRAQRNTRLLASIPHLYSQSVMWRCVVRSESPSVGLDDSHGLHADARPPAPYPSHHDTMRYGV</sequence>
<feature type="region of interest" description="Disordered" evidence="1">
    <location>
        <begin position="1"/>
        <end position="25"/>
    </location>
</feature>
<gene>
    <name evidence="2" type="ORF">K505DRAFT_43781</name>
</gene>
<feature type="region of interest" description="Disordered" evidence="1">
    <location>
        <begin position="51"/>
        <end position="82"/>
    </location>
</feature>
<feature type="compositionally biased region" description="Basic and acidic residues" evidence="1">
    <location>
        <begin position="56"/>
        <end position="65"/>
    </location>
</feature>
<evidence type="ECO:0000256" key="1">
    <source>
        <dbReference type="SAM" id="MobiDB-lite"/>
    </source>
</evidence>
<evidence type="ECO:0000313" key="2">
    <source>
        <dbReference type="EMBL" id="KAF2801099.1"/>
    </source>
</evidence>
<name>A0A6A6XXJ0_9PLEO</name>
<dbReference type="Proteomes" id="UP000799757">
    <property type="component" value="Unassembled WGS sequence"/>
</dbReference>
<accession>A0A6A6XXJ0</accession>
<evidence type="ECO:0000313" key="3">
    <source>
        <dbReference type="Proteomes" id="UP000799757"/>
    </source>
</evidence>
<proteinExistence type="predicted"/>
<protein>
    <submittedName>
        <fullName evidence="2">Uncharacterized protein</fullName>
    </submittedName>
</protein>
<reference evidence="2" key="1">
    <citation type="journal article" date="2020" name="Stud. Mycol.">
        <title>101 Dothideomycetes genomes: a test case for predicting lifestyles and emergence of pathogens.</title>
        <authorList>
            <person name="Haridas S."/>
            <person name="Albert R."/>
            <person name="Binder M."/>
            <person name="Bloem J."/>
            <person name="Labutti K."/>
            <person name="Salamov A."/>
            <person name="Andreopoulos B."/>
            <person name="Baker S."/>
            <person name="Barry K."/>
            <person name="Bills G."/>
            <person name="Bluhm B."/>
            <person name="Cannon C."/>
            <person name="Castanera R."/>
            <person name="Culley D."/>
            <person name="Daum C."/>
            <person name="Ezra D."/>
            <person name="Gonzalez J."/>
            <person name="Henrissat B."/>
            <person name="Kuo A."/>
            <person name="Liang C."/>
            <person name="Lipzen A."/>
            <person name="Lutzoni F."/>
            <person name="Magnuson J."/>
            <person name="Mondo S."/>
            <person name="Nolan M."/>
            <person name="Ohm R."/>
            <person name="Pangilinan J."/>
            <person name="Park H.-J."/>
            <person name="Ramirez L."/>
            <person name="Alfaro M."/>
            <person name="Sun H."/>
            <person name="Tritt A."/>
            <person name="Yoshinaga Y."/>
            <person name="Zwiers L.-H."/>
            <person name="Turgeon B."/>
            <person name="Goodwin S."/>
            <person name="Spatafora J."/>
            <person name="Crous P."/>
            <person name="Grigoriev I."/>
        </authorList>
    </citation>
    <scope>NUCLEOTIDE SEQUENCE</scope>
    <source>
        <strain evidence="2">CBS 109.77</strain>
    </source>
</reference>
<keyword evidence="3" id="KW-1185">Reference proteome</keyword>
<dbReference type="AlphaFoldDB" id="A0A6A6XXJ0"/>
<organism evidence="2 3">
    <name type="scientific">Melanomma pulvis-pyrius CBS 109.77</name>
    <dbReference type="NCBI Taxonomy" id="1314802"/>
    <lineage>
        <taxon>Eukaryota</taxon>
        <taxon>Fungi</taxon>
        <taxon>Dikarya</taxon>
        <taxon>Ascomycota</taxon>
        <taxon>Pezizomycotina</taxon>
        <taxon>Dothideomycetes</taxon>
        <taxon>Pleosporomycetidae</taxon>
        <taxon>Pleosporales</taxon>
        <taxon>Melanommataceae</taxon>
        <taxon>Melanomma</taxon>
    </lineage>
</organism>